<dbReference type="AlphaFoldDB" id="A0A9P1A372"/>
<keyword evidence="3" id="KW-1185">Reference proteome</keyword>
<sequence length="120" mass="13542">MSTEDMIRALAMNMTTMQQSVTQFQETTKSSIHNLESQMSQISNAVSRLEARDSAKLPSQMEPNPRQQAHAVTLRSGKELVMAKAKAKSHVGEEEEEILMPSTNPQNEEEKEEEITPQRK</sequence>
<dbReference type="EMBL" id="CAMAPE010000082">
    <property type="protein sequence ID" value="CAH9119999.1"/>
    <property type="molecule type" value="Genomic_DNA"/>
</dbReference>
<evidence type="ECO:0000313" key="2">
    <source>
        <dbReference type="EMBL" id="CAH9119999.1"/>
    </source>
</evidence>
<proteinExistence type="predicted"/>
<feature type="compositionally biased region" description="Polar residues" evidence="1">
    <location>
        <begin position="36"/>
        <end position="46"/>
    </location>
</feature>
<dbReference type="OrthoDB" id="1436969at2759"/>
<organism evidence="2 3">
    <name type="scientific">Cuscuta europaea</name>
    <name type="common">European dodder</name>
    <dbReference type="NCBI Taxonomy" id="41803"/>
    <lineage>
        <taxon>Eukaryota</taxon>
        <taxon>Viridiplantae</taxon>
        <taxon>Streptophyta</taxon>
        <taxon>Embryophyta</taxon>
        <taxon>Tracheophyta</taxon>
        <taxon>Spermatophyta</taxon>
        <taxon>Magnoliopsida</taxon>
        <taxon>eudicotyledons</taxon>
        <taxon>Gunneridae</taxon>
        <taxon>Pentapetalae</taxon>
        <taxon>asterids</taxon>
        <taxon>lamiids</taxon>
        <taxon>Solanales</taxon>
        <taxon>Convolvulaceae</taxon>
        <taxon>Cuscuteae</taxon>
        <taxon>Cuscuta</taxon>
        <taxon>Cuscuta subgen. Cuscuta</taxon>
    </lineage>
</organism>
<name>A0A9P1A372_CUSEU</name>
<dbReference type="Proteomes" id="UP001152484">
    <property type="component" value="Unassembled WGS sequence"/>
</dbReference>
<comment type="caution">
    <text evidence="2">The sequence shown here is derived from an EMBL/GenBank/DDBJ whole genome shotgun (WGS) entry which is preliminary data.</text>
</comment>
<accession>A0A9P1A372</accession>
<reference evidence="2" key="1">
    <citation type="submission" date="2022-07" db="EMBL/GenBank/DDBJ databases">
        <authorList>
            <person name="Macas J."/>
            <person name="Novak P."/>
            <person name="Neumann P."/>
        </authorList>
    </citation>
    <scope>NUCLEOTIDE SEQUENCE</scope>
</reference>
<gene>
    <name evidence="2" type="ORF">CEURO_LOCUS22563</name>
</gene>
<feature type="region of interest" description="Disordered" evidence="1">
    <location>
        <begin position="36"/>
        <end position="68"/>
    </location>
</feature>
<evidence type="ECO:0000256" key="1">
    <source>
        <dbReference type="SAM" id="MobiDB-lite"/>
    </source>
</evidence>
<feature type="region of interest" description="Disordered" evidence="1">
    <location>
        <begin position="85"/>
        <end position="120"/>
    </location>
</feature>
<feature type="non-terminal residue" evidence="2">
    <location>
        <position position="120"/>
    </location>
</feature>
<protein>
    <submittedName>
        <fullName evidence="2">Uncharacterized protein</fullName>
    </submittedName>
</protein>
<evidence type="ECO:0000313" key="3">
    <source>
        <dbReference type="Proteomes" id="UP001152484"/>
    </source>
</evidence>